<dbReference type="SMART" id="SM00635">
    <property type="entry name" value="BID_2"/>
    <property type="match status" value="1"/>
</dbReference>
<comment type="subcellular location">
    <subcellularLocation>
        <location evidence="1">Secreted</location>
    </subcellularLocation>
</comment>
<dbReference type="InterPro" id="IPR013517">
    <property type="entry name" value="FG-GAP"/>
</dbReference>
<reference evidence="7" key="2">
    <citation type="journal article" date="2020" name="Microorganisms">
        <title>Osmotic Adaptation and Compatible Solute Biosynthesis of Phototrophic Bacteria as Revealed from Genome Analyses.</title>
        <authorList>
            <person name="Imhoff J.F."/>
            <person name="Rahn T."/>
            <person name="Kunzel S."/>
            <person name="Keller A."/>
            <person name="Neulinger S.C."/>
        </authorList>
    </citation>
    <scope>NUCLEOTIDE SEQUENCE</scope>
    <source>
        <strain evidence="7">DSM 11080</strain>
    </source>
</reference>
<dbReference type="Pfam" id="PF01839">
    <property type="entry name" value="FG-GAP"/>
    <property type="match status" value="1"/>
</dbReference>
<dbReference type="InterPro" id="IPR028994">
    <property type="entry name" value="Integrin_alpha_N"/>
</dbReference>
<protein>
    <recommendedName>
        <fullName evidence="6">BIG2 domain-containing protein</fullName>
    </recommendedName>
</protein>
<dbReference type="InterPro" id="IPR013783">
    <property type="entry name" value="Ig-like_fold"/>
</dbReference>
<feature type="compositionally biased region" description="Acidic residues" evidence="5">
    <location>
        <begin position="254"/>
        <end position="263"/>
    </location>
</feature>
<reference evidence="7" key="1">
    <citation type="submission" date="2017-08" db="EMBL/GenBank/DDBJ databases">
        <authorList>
            <person name="Imhoff J.F."/>
            <person name="Rahn T."/>
            <person name="Kuenzel S."/>
            <person name="Neulinger S.C."/>
        </authorList>
    </citation>
    <scope>NUCLEOTIDE SEQUENCE</scope>
    <source>
        <strain evidence="7">DSM 11080</strain>
    </source>
</reference>
<dbReference type="InterPro" id="IPR059100">
    <property type="entry name" value="TSP3_bac"/>
</dbReference>
<dbReference type="Pfam" id="PF13517">
    <property type="entry name" value="FG-GAP_3"/>
    <property type="match status" value="5"/>
</dbReference>
<evidence type="ECO:0000259" key="6">
    <source>
        <dbReference type="SMART" id="SM00635"/>
    </source>
</evidence>
<proteinExistence type="predicted"/>
<comment type="caution">
    <text evidence="7">The sequence shown here is derived from an EMBL/GenBank/DDBJ whole genome shotgun (WGS) entry which is preliminary data.</text>
</comment>
<keyword evidence="4" id="KW-0106">Calcium</keyword>
<dbReference type="Proteomes" id="UP001296776">
    <property type="component" value="Unassembled WGS sequence"/>
</dbReference>
<keyword evidence="2" id="KW-0964">Secreted</keyword>
<feature type="domain" description="BIG2" evidence="6">
    <location>
        <begin position="91"/>
        <end position="176"/>
    </location>
</feature>
<evidence type="ECO:0000256" key="3">
    <source>
        <dbReference type="ARBA" id="ARBA00022729"/>
    </source>
</evidence>
<feature type="region of interest" description="Disordered" evidence="5">
    <location>
        <begin position="185"/>
        <end position="288"/>
    </location>
</feature>
<dbReference type="Gene3D" id="2.60.40.1080">
    <property type="match status" value="1"/>
</dbReference>
<evidence type="ECO:0000256" key="5">
    <source>
        <dbReference type="SAM" id="MobiDB-lite"/>
    </source>
</evidence>
<evidence type="ECO:0000313" key="7">
    <source>
        <dbReference type="EMBL" id="MBK1703632.1"/>
    </source>
</evidence>
<dbReference type="InterPro" id="IPR003343">
    <property type="entry name" value="Big_2"/>
</dbReference>
<dbReference type="Gene3D" id="2.60.40.10">
    <property type="entry name" value="Immunoglobulins"/>
    <property type="match status" value="2"/>
</dbReference>
<dbReference type="Pfam" id="PF17957">
    <property type="entry name" value="Big_7"/>
    <property type="match status" value="2"/>
</dbReference>
<feature type="compositionally biased region" description="Acidic residues" evidence="5">
    <location>
        <begin position="232"/>
        <end position="241"/>
    </location>
</feature>
<dbReference type="SUPFAM" id="SSF69318">
    <property type="entry name" value="Integrin alpha N-terminal domain"/>
    <property type="match status" value="3"/>
</dbReference>
<name>A0AAJ0U2I5_9GAMM</name>
<dbReference type="SUPFAM" id="SSF49464">
    <property type="entry name" value="Carboxypeptidase regulatory domain-like"/>
    <property type="match status" value="1"/>
</dbReference>
<dbReference type="PANTHER" id="PTHR46580">
    <property type="entry name" value="SENSOR KINASE-RELATED"/>
    <property type="match status" value="1"/>
</dbReference>
<evidence type="ECO:0000256" key="1">
    <source>
        <dbReference type="ARBA" id="ARBA00004613"/>
    </source>
</evidence>
<dbReference type="InterPro" id="IPR008969">
    <property type="entry name" value="CarboxyPept-like_regulatory"/>
</dbReference>
<evidence type="ECO:0000256" key="4">
    <source>
        <dbReference type="ARBA" id="ARBA00022837"/>
    </source>
</evidence>
<dbReference type="Gene3D" id="2.130.10.130">
    <property type="entry name" value="Integrin alpha, N-terminal"/>
    <property type="match status" value="3"/>
</dbReference>
<evidence type="ECO:0000313" key="8">
    <source>
        <dbReference type="Proteomes" id="UP001296776"/>
    </source>
</evidence>
<gene>
    <name evidence="7" type="ORF">CKO40_03480</name>
</gene>
<keyword evidence="8" id="KW-1185">Reference proteome</keyword>
<evidence type="ECO:0000256" key="2">
    <source>
        <dbReference type="ARBA" id="ARBA00022525"/>
    </source>
</evidence>
<dbReference type="Gene3D" id="2.30.30.100">
    <property type="match status" value="3"/>
</dbReference>
<feature type="compositionally biased region" description="Acidic residues" evidence="5">
    <location>
        <begin position="272"/>
        <end position="286"/>
    </location>
</feature>
<dbReference type="InterPro" id="IPR008964">
    <property type="entry name" value="Invasin/intimin_cell_adhesion"/>
</dbReference>
<sequence length="1360" mass="139606">MLWALLLSTGTGAQQLNEECTASVVNRFIQVASNGTFAIANVAPSNSLMRVRVVCERADGGFDRGHSAFFSRPAGASVEVGPITFGVEEPIPETLVLTSAAATLHTIGESTQVTATARFVDGATRDVTAAATGTGYSSSNQGILEVDADGRVTALGNGRAAITAIHQGILATTLITVAAGGDTDGDGLPDAFERDNGLDPNDPSDAGLDPDGDGLTHLEEFQAGTGLFTADTDGDGLDDGAELAAGSDPLASDSDGDGLEDGAEVGFGSDPLDPDSDGDGADDGLEVELTGNPFDFVAGADEDGDGLTNLDEVLLGTDRDNPDTDGDGITDGDEVLLGCEPLAVETGSVTGRVVTALGAPVAGAQVELFGPTGLLPHLTDQDGVFTFDAIPACRPQAVSVQIEAVVEGEVLRGQSGTVQVTRGTLVDVGDLPVTPPRRRLFKGAKFPTGEGPNEVDSGDVDGNGTLDLVVANGDGNSLTVLLGDGNGQFEAQPEVATRPSPNSVRLADLNADGQLDLAVGYSAGNQITVLAGDGSGQFDAADAIHYAAGSTPTAIAVGDIDGDGLPDIAVANGNFDGTVTLLRNLGGTFTLVGALVVEALPRDIALVDLDLDGALDIVVANSFGTGIGRVSVNLGNGDGTFQDAASYSTFGQTPRTLAVGDLNNDGRPDVAAGHRNDEFVTVYTTQADGTLRFASFASTDRVPGAVADGEDIADLAIVDLDQDGRRDLVVTRFGLFGPSPIDDGALVLFQGQGTGGFEPARFYAVGTKVNRLAVADLDADGLLDLAISLNFSDDLAILLGDGHGSFLLPTRVNVDQAVDRVAVGDLDGDTVPDLITNGLRDLGIHLGRGDGTFHTEFVFIGQRLGNPALGDLNGDGHLDIAAASTNLDQVAILYGDGDSGFDIQPPLELESLDRPTYVAIGDVNGDGVSDLLVDARASEIAVFIGNADGSFRAPTKLDMNLTSTSPSVRQILLADLDADGNQDLISIMDFIDADDLFLNADVVVRFGNPAGTFEGAAVGYTAGDRAYAGAIGDFDADGVLDLAVANGGTDDVSVLLGRGDGGFFEQNRVPTGQETFAIGAADANNDGLDDIFVGHAGHQDLSVLISRGDGTFERERSFVVGEKVQDLVVADFDGDGQVDAATASEAALVIDRPNVLDVHLQLPEEAGGSAPTVSITSPPAGQSVVETSDVVVSVDAADDVAVKRVDLLVDGIRRLGLRATPFLFDLRVPVGAGPLTLEAQAEDWGGDLGASPTVPLNVLVDETQPTAVFLSPLPGEQVRAGQAILVELAADDNVGVERVELVVDGAPALLDRAPPYRLQVPVPFDPGGQLVLEASAYDRKGNRSALDVVNLPIVSPEGEF</sequence>
<keyword evidence="3" id="KW-0732">Signal</keyword>
<dbReference type="SUPFAM" id="SSF49373">
    <property type="entry name" value="Invasin/intimin cell-adhesion fragments"/>
    <property type="match status" value="1"/>
</dbReference>
<dbReference type="EMBL" id="NRSJ01000004">
    <property type="protein sequence ID" value="MBK1703632.1"/>
    <property type="molecule type" value="Genomic_DNA"/>
</dbReference>
<dbReference type="Pfam" id="PF18884">
    <property type="entry name" value="TSP3_bac"/>
    <property type="match status" value="5"/>
</dbReference>
<organism evidence="7 8">
    <name type="scientific">Halochromatium glycolicum</name>
    <dbReference type="NCBI Taxonomy" id="85075"/>
    <lineage>
        <taxon>Bacteria</taxon>
        <taxon>Pseudomonadati</taxon>
        <taxon>Pseudomonadota</taxon>
        <taxon>Gammaproteobacteria</taxon>
        <taxon>Chromatiales</taxon>
        <taxon>Chromatiaceae</taxon>
        <taxon>Halochromatium</taxon>
    </lineage>
</organism>
<accession>A0AAJ0U2I5</accession>